<organism evidence="9 10">
    <name type="scientific">Xylophilus rhododendri</name>
    <dbReference type="NCBI Taxonomy" id="2697032"/>
    <lineage>
        <taxon>Bacteria</taxon>
        <taxon>Pseudomonadati</taxon>
        <taxon>Pseudomonadota</taxon>
        <taxon>Betaproteobacteria</taxon>
        <taxon>Burkholderiales</taxon>
        <taxon>Xylophilus</taxon>
    </lineage>
</organism>
<dbReference type="InterPro" id="IPR041954">
    <property type="entry name" value="CT_DMSOR/BSOR/TMAOR"/>
</dbReference>
<protein>
    <submittedName>
        <fullName evidence="9">Molybdopterin-dependent oxidoreductase</fullName>
    </submittedName>
</protein>
<feature type="domain" description="Molybdopterin dinucleotide-binding" evidence="8">
    <location>
        <begin position="630"/>
        <end position="751"/>
    </location>
</feature>
<dbReference type="Pfam" id="PF00384">
    <property type="entry name" value="Molybdopterin"/>
    <property type="match status" value="1"/>
</dbReference>
<evidence type="ECO:0000256" key="3">
    <source>
        <dbReference type="ARBA" id="ARBA00022505"/>
    </source>
</evidence>
<dbReference type="PANTHER" id="PTHR43742">
    <property type="entry name" value="TRIMETHYLAMINE-N-OXIDE REDUCTASE"/>
    <property type="match status" value="1"/>
</dbReference>
<dbReference type="PANTHER" id="PTHR43742:SF10">
    <property type="entry name" value="TRIMETHYLAMINE-N-OXIDE REDUCTASE 2"/>
    <property type="match status" value="1"/>
</dbReference>
<dbReference type="SUPFAM" id="SSF53706">
    <property type="entry name" value="Formate dehydrogenase/DMSO reductase, domains 1-3"/>
    <property type="match status" value="1"/>
</dbReference>
<evidence type="ECO:0000256" key="6">
    <source>
        <dbReference type="SAM" id="MobiDB-lite"/>
    </source>
</evidence>
<dbReference type="Gene3D" id="2.40.40.20">
    <property type="match status" value="1"/>
</dbReference>
<feature type="region of interest" description="Disordered" evidence="6">
    <location>
        <begin position="641"/>
        <end position="660"/>
    </location>
</feature>
<dbReference type="InterPro" id="IPR006656">
    <property type="entry name" value="Mopterin_OxRdtase"/>
</dbReference>
<proteinExistence type="inferred from homology"/>
<dbReference type="RefSeq" id="WP_160551886.1">
    <property type="nucleotide sequence ID" value="NZ_CP047650.1"/>
</dbReference>
<feature type="domain" description="Molybdopterin oxidoreductase" evidence="7">
    <location>
        <begin position="56"/>
        <end position="512"/>
    </location>
</feature>
<name>A0A857J5K3_9BURK</name>
<comment type="similarity">
    <text evidence="2">Belongs to the prokaryotic molybdopterin-containing oxidoreductase family.</text>
</comment>
<evidence type="ECO:0000313" key="10">
    <source>
        <dbReference type="Proteomes" id="UP000464787"/>
    </source>
</evidence>
<dbReference type="GO" id="GO:0009055">
    <property type="term" value="F:electron transfer activity"/>
    <property type="evidence" value="ECO:0007669"/>
    <property type="project" value="TreeGrafter"/>
</dbReference>
<dbReference type="GO" id="GO:0030151">
    <property type="term" value="F:molybdenum ion binding"/>
    <property type="evidence" value="ECO:0007669"/>
    <property type="project" value="TreeGrafter"/>
</dbReference>
<evidence type="ECO:0000256" key="2">
    <source>
        <dbReference type="ARBA" id="ARBA00010312"/>
    </source>
</evidence>
<keyword evidence="3" id="KW-0500">Molybdenum</keyword>
<dbReference type="GO" id="GO:0030288">
    <property type="term" value="C:outer membrane-bounded periplasmic space"/>
    <property type="evidence" value="ECO:0007669"/>
    <property type="project" value="TreeGrafter"/>
</dbReference>
<dbReference type="Proteomes" id="UP000464787">
    <property type="component" value="Chromosome"/>
</dbReference>
<dbReference type="InterPro" id="IPR009010">
    <property type="entry name" value="Asp_de-COase-like_dom_sf"/>
</dbReference>
<feature type="compositionally biased region" description="Basic and acidic residues" evidence="6">
    <location>
        <begin position="643"/>
        <end position="658"/>
    </location>
</feature>
<evidence type="ECO:0000313" key="9">
    <source>
        <dbReference type="EMBL" id="QHI98369.1"/>
    </source>
</evidence>
<sequence length="777" mass="85789">MSDATDKRPVYTASHWGLYEVHEPHTERTRIGPYAGDPDPSPIGYFQNHPTTEALRVRKPAVRRGWLQAREGGPAVPRGQDEYVEVEWDEALALVAGELRRVREAHGNQAIFGGSYGWASAGRFHHAQSQIHRFLNCWGGYVRHMDSYSLGAARSLMPYLVAPMDHLMHSHTDWETLAQHTKIFLSFGGVPAKNAQVAVGGTAGHQVRGGLQKMQQAGVRFINVSPTRDDLATGGEIEWWPIRPNTDTALLLALAHTLRVRGLHDSAFLQSHCTGFEVFEAYLLGETDGQPKTPAWAAAITGLPAADIEQLALDLAGNRSMINMAWALQRAHHGEQPYWALLSVAAMLGQIGLPGGGFACCYGAENMMGSRHRRIFGPTFDQKKNPVADFIPVARIADMLLQPGESFTYHGVTHRYQDIRLVYWAGGNPFHHHQDLARLVQAWQKPETIVVHEQYWTPAARMADIVLPATTTLEREDIFYAAREPVIAAMKSVQPPAGQARDDYAIFAELSRLLGIEDGFTEGLDARGWLERLYGEWRAKLAERTDVALPPFEDFWREGLVPLPQTGEPVVLLEEFRRDPVKHPLHTASGRIEIFCRTIADFGLADCPGYACWREPHEWLGSPVAQRFPLHLISDQPRNKLHSQLDHSPHSRADKIGGREPVYLNPSDAQARGIVRGDLVRLFNTRGACLAAAVPSADIRQGVVRLSTGAWFDPAPDAAGAPVLDKHGNPNVLTADIPSSSFSQGCSAHTCLVQLERFTGVAPDVTAYRQPAGTTTA</sequence>
<dbReference type="EMBL" id="CP047650">
    <property type="protein sequence ID" value="QHI98369.1"/>
    <property type="molecule type" value="Genomic_DNA"/>
</dbReference>
<dbReference type="InterPro" id="IPR050612">
    <property type="entry name" value="Prok_Mopterin_Oxidored"/>
</dbReference>
<dbReference type="InterPro" id="IPR006655">
    <property type="entry name" value="Mopterin_OxRdtase_prok_CS"/>
</dbReference>
<dbReference type="Gene3D" id="3.90.55.10">
    <property type="entry name" value="Dimethylsulfoxide Reductase, domain 3"/>
    <property type="match status" value="1"/>
</dbReference>
<dbReference type="GO" id="GO:0043546">
    <property type="term" value="F:molybdopterin cofactor binding"/>
    <property type="evidence" value="ECO:0007669"/>
    <property type="project" value="InterPro"/>
</dbReference>
<dbReference type="Gene3D" id="3.40.228.10">
    <property type="entry name" value="Dimethylsulfoxide Reductase, domain 2"/>
    <property type="match status" value="1"/>
</dbReference>
<dbReference type="CDD" id="cd02793">
    <property type="entry name" value="MopB_CT_DMSOR-BSOR-TMAOR"/>
    <property type="match status" value="1"/>
</dbReference>
<dbReference type="GO" id="GO:0009061">
    <property type="term" value="P:anaerobic respiration"/>
    <property type="evidence" value="ECO:0007669"/>
    <property type="project" value="TreeGrafter"/>
</dbReference>
<evidence type="ECO:0000259" key="7">
    <source>
        <dbReference type="Pfam" id="PF00384"/>
    </source>
</evidence>
<dbReference type="PROSITE" id="PS00490">
    <property type="entry name" value="MOLYBDOPTERIN_PROK_2"/>
    <property type="match status" value="1"/>
</dbReference>
<evidence type="ECO:0000256" key="4">
    <source>
        <dbReference type="ARBA" id="ARBA00022723"/>
    </source>
</evidence>
<dbReference type="GO" id="GO:0016491">
    <property type="term" value="F:oxidoreductase activity"/>
    <property type="evidence" value="ECO:0007669"/>
    <property type="project" value="UniProtKB-KW"/>
</dbReference>
<dbReference type="KEGG" id="xyk:GT347_10420"/>
<comment type="cofactor">
    <cofactor evidence="1">
        <name>Mo-bis(molybdopterin guanine dinucleotide)</name>
        <dbReference type="ChEBI" id="CHEBI:60539"/>
    </cofactor>
</comment>
<reference evidence="9 10" key="1">
    <citation type="submission" date="2020-01" db="EMBL/GenBank/DDBJ databases">
        <title>Genome sequencing of strain KACC 21265.</title>
        <authorList>
            <person name="Heo J."/>
            <person name="Kim S.-J."/>
            <person name="Kim J.-S."/>
            <person name="Hong S.-B."/>
            <person name="Kwon S.-W."/>
        </authorList>
    </citation>
    <scope>NUCLEOTIDE SEQUENCE [LARGE SCALE GENOMIC DNA]</scope>
    <source>
        <strain evidence="9 10">KACC 21265</strain>
    </source>
</reference>
<dbReference type="Gene3D" id="3.40.50.740">
    <property type="match status" value="1"/>
</dbReference>
<evidence type="ECO:0000256" key="5">
    <source>
        <dbReference type="ARBA" id="ARBA00023002"/>
    </source>
</evidence>
<gene>
    <name evidence="9" type="ORF">GT347_10420</name>
</gene>
<keyword evidence="5" id="KW-0560">Oxidoreductase</keyword>
<dbReference type="AlphaFoldDB" id="A0A857J5K3"/>
<keyword evidence="4" id="KW-0479">Metal-binding</keyword>
<dbReference type="InterPro" id="IPR006657">
    <property type="entry name" value="MoPterin_dinucl-bd_dom"/>
</dbReference>
<evidence type="ECO:0000259" key="8">
    <source>
        <dbReference type="Pfam" id="PF01568"/>
    </source>
</evidence>
<accession>A0A857J5K3</accession>
<dbReference type="Pfam" id="PF01568">
    <property type="entry name" value="Molydop_binding"/>
    <property type="match status" value="1"/>
</dbReference>
<evidence type="ECO:0000256" key="1">
    <source>
        <dbReference type="ARBA" id="ARBA00001942"/>
    </source>
</evidence>
<dbReference type="SUPFAM" id="SSF50692">
    <property type="entry name" value="ADC-like"/>
    <property type="match status" value="1"/>
</dbReference>
<keyword evidence="10" id="KW-1185">Reference proteome</keyword>